<dbReference type="OrthoDB" id="2473397at2"/>
<gene>
    <name evidence="3" type="ORF">D1164_03675</name>
</gene>
<dbReference type="InterPro" id="IPR007730">
    <property type="entry name" value="SPOR-like_dom"/>
</dbReference>
<evidence type="ECO:0000313" key="4">
    <source>
        <dbReference type="Proteomes" id="UP000266441"/>
    </source>
</evidence>
<dbReference type="Pfam" id="PF05036">
    <property type="entry name" value="SPOR"/>
    <property type="match status" value="1"/>
</dbReference>
<sequence>MGTMRRYFLFIAGLFFCQMLTAQVIFPSASDIAGTDSAHIETVPLTIFENVEVNQDPRLEKMLKWHVENNQKRDGINGFRVEIFFSSALSAKEQALKKKKEFLSKYPEYNVHVKFSAPNFRVRVGDFRTKNEALKLYKEIQKDYPGAFIVPDIIDFPLLKTENNYERPD</sequence>
<evidence type="ECO:0000256" key="1">
    <source>
        <dbReference type="SAM" id="SignalP"/>
    </source>
</evidence>
<evidence type="ECO:0000259" key="2">
    <source>
        <dbReference type="Pfam" id="PF05036"/>
    </source>
</evidence>
<dbReference type="AlphaFoldDB" id="A0A399D4X6"/>
<evidence type="ECO:0000313" key="3">
    <source>
        <dbReference type="EMBL" id="RIH66709.1"/>
    </source>
</evidence>
<name>A0A399D4X6_9BACT</name>
<feature type="chain" id="PRO_5017410695" evidence="1">
    <location>
        <begin position="23"/>
        <end position="169"/>
    </location>
</feature>
<dbReference type="SUPFAM" id="SSF110997">
    <property type="entry name" value="Sporulation related repeat"/>
    <property type="match status" value="1"/>
</dbReference>
<accession>A0A399D4X6</accession>
<reference evidence="3 4" key="1">
    <citation type="journal article" date="2015" name="Int. J. Syst. Evol. Microbiol.">
        <title>Mariniphaga sediminis sp. nov., isolated from coastal sediment.</title>
        <authorList>
            <person name="Wang F.Q."/>
            <person name="Shen Q.Y."/>
            <person name="Chen G.J."/>
            <person name="Du Z.J."/>
        </authorList>
    </citation>
    <scope>NUCLEOTIDE SEQUENCE [LARGE SCALE GENOMIC DNA]</scope>
    <source>
        <strain evidence="3 4">SY21</strain>
    </source>
</reference>
<dbReference type="InterPro" id="IPR036680">
    <property type="entry name" value="SPOR-like_sf"/>
</dbReference>
<feature type="domain" description="SPOR" evidence="2">
    <location>
        <begin position="88"/>
        <end position="151"/>
    </location>
</feature>
<dbReference type="EMBL" id="QWET01000002">
    <property type="protein sequence ID" value="RIH66709.1"/>
    <property type="molecule type" value="Genomic_DNA"/>
</dbReference>
<dbReference type="GO" id="GO:0042834">
    <property type="term" value="F:peptidoglycan binding"/>
    <property type="evidence" value="ECO:0007669"/>
    <property type="project" value="InterPro"/>
</dbReference>
<comment type="caution">
    <text evidence="3">The sequence shown here is derived from an EMBL/GenBank/DDBJ whole genome shotgun (WGS) entry which is preliminary data.</text>
</comment>
<organism evidence="3 4">
    <name type="scientific">Mariniphaga sediminis</name>
    <dbReference type="NCBI Taxonomy" id="1628158"/>
    <lineage>
        <taxon>Bacteria</taxon>
        <taxon>Pseudomonadati</taxon>
        <taxon>Bacteroidota</taxon>
        <taxon>Bacteroidia</taxon>
        <taxon>Marinilabiliales</taxon>
        <taxon>Prolixibacteraceae</taxon>
        <taxon>Mariniphaga</taxon>
    </lineage>
</organism>
<dbReference type="Proteomes" id="UP000266441">
    <property type="component" value="Unassembled WGS sequence"/>
</dbReference>
<protein>
    <submittedName>
        <fullName evidence="3">SPOR domain-containing protein</fullName>
    </submittedName>
</protein>
<proteinExistence type="predicted"/>
<keyword evidence="1" id="KW-0732">Signal</keyword>
<dbReference type="Gene3D" id="3.30.70.1070">
    <property type="entry name" value="Sporulation related repeat"/>
    <property type="match status" value="1"/>
</dbReference>
<keyword evidence="4" id="KW-1185">Reference proteome</keyword>
<feature type="signal peptide" evidence="1">
    <location>
        <begin position="1"/>
        <end position="22"/>
    </location>
</feature>